<dbReference type="PROSITE" id="PS51292">
    <property type="entry name" value="ZF_RING_CH"/>
    <property type="match status" value="1"/>
</dbReference>
<organism evidence="13 14">
    <name type="scientific">Ladona fulva</name>
    <name type="common">Scarce chaser dragonfly</name>
    <name type="synonym">Libellula fulva</name>
    <dbReference type="NCBI Taxonomy" id="123851"/>
    <lineage>
        <taxon>Eukaryota</taxon>
        <taxon>Metazoa</taxon>
        <taxon>Ecdysozoa</taxon>
        <taxon>Arthropoda</taxon>
        <taxon>Hexapoda</taxon>
        <taxon>Insecta</taxon>
        <taxon>Pterygota</taxon>
        <taxon>Palaeoptera</taxon>
        <taxon>Odonata</taxon>
        <taxon>Epiprocta</taxon>
        <taxon>Anisoptera</taxon>
        <taxon>Libelluloidea</taxon>
        <taxon>Libellulidae</taxon>
        <taxon>Ladona</taxon>
    </lineage>
</organism>
<keyword evidence="7" id="KW-0862">Zinc</keyword>
<keyword evidence="8 11" id="KW-1133">Transmembrane helix</keyword>
<dbReference type="AlphaFoldDB" id="A0A8K0JUI9"/>
<evidence type="ECO:0000256" key="10">
    <source>
        <dbReference type="SAM" id="MobiDB-lite"/>
    </source>
</evidence>
<evidence type="ECO:0000256" key="4">
    <source>
        <dbReference type="ARBA" id="ARBA00022723"/>
    </source>
</evidence>
<evidence type="ECO:0000256" key="1">
    <source>
        <dbReference type="ARBA" id="ARBA00004141"/>
    </source>
</evidence>
<evidence type="ECO:0000256" key="11">
    <source>
        <dbReference type="SAM" id="Phobius"/>
    </source>
</evidence>
<keyword evidence="14" id="KW-1185">Reference proteome</keyword>
<name>A0A8K0JUI9_LADFU</name>
<evidence type="ECO:0000256" key="2">
    <source>
        <dbReference type="ARBA" id="ARBA00022679"/>
    </source>
</evidence>
<dbReference type="GO" id="GO:0016567">
    <property type="term" value="P:protein ubiquitination"/>
    <property type="evidence" value="ECO:0007669"/>
    <property type="project" value="TreeGrafter"/>
</dbReference>
<dbReference type="PANTHER" id="PTHR46065:SF3">
    <property type="entry name" value="FI20425P1"/>
    <property type="match status" value="1"/>
</dbReference>
<keyword evidence="9 11" id="KW-0472">Membrane</keyword>
<keyword evidence="2" id="KW-0808">Transferase</keyword>
<sequence length="201" mass="21914">MEKLEPVNSPQTVLEVKEYSSPKTSSFRNDRRLSSSGPFCRICHEVMIHMITRSVSGESAPNDSSRQRSSTASIGEPLISPCDCIGSLGLVHRSCLEHWLSASGLDHCEICKYKFNTQRKSKPFCEWVRNGGGNGGPGSGGLLGDMMCLTLLMPLCLVSVYLCAMAAAVYLRHGVWEGAGLAVLCCFLLIGFLGWCSITFR</sequence>
<keyword evidence="5" id="KW-0863">Zinc-finger</keyword>
<comment type="subcellular location">
    <subcellularLocation>
        <location evidence="1">Membrane</location>
        <topology evidence="1">Multi-pass membrane protein</topology>
    </subcellularLocation>
</comment>
<dbReference type="GO" id="GO:0004842">
    <property type="term" value="F:ubiquitin-protein transferase activity"/>
    <property type="evidence" value="ECO:0007669"/>
    <property type="project" value="TreeGrafter"/>
</dbReference>
<feature type="region of interest" description="Disordered" evidence="10">
    <location>
        <begin position="1"/>
        <end position="34"/>
    </location>
</feature>
<keyword evidence="6" id="KW-0833">Ubl conjugation pathway</keyword>
<dbReference type="InterPro" id="IPR013083">
    <property type="entry name" value="Znf_RING/FYVE/PHD"/>
</dbReference>
<reference evidence="13" key="2">
    <citation type="submission" date="2017-10" db="EMBL/GenBank/DDBJ databases">
        <title>Ladona fulva Genome sequencing and assembly.</title>
        <authorList>
            <person name="Murali S."/>
            <person name="Richards S."/>
            <person name="Bandaranaike D."/>
            <person name="Bellair M."/>
            <person name="Blankenburg K."/>
            <person name="Chao H."/>
            <person name="Dinh H."/>
            <person name="Doddapaneni H."/>
            <person name="Dugan-Rocha S."/>
            <person name="Elkadiri S."/>
            <person name="Gnanaolivu R."/>
            <person name="Hernandez B."/>
            <person name="Skinner E."/>
            <person name="Javaid M."/>
            <person name="Lee S."/>
            <person name="Li M."/>
            <person name="Ming W."/>
            <person name="Munidasa M."/>
            <person name="Muniz J."/>
            <person name="Nguyen L."/>
            <person name="Hughes D."/>
            <person name="Osuji N."/>
            <person name="Pu L.-L."/>
            <person name="Puazo M."/>
            <person name="Qu C."/>
            <person name="Quiroz J."/>
            <person name="Raj R."/>
            <person name="Weissenberger G."/>
            <person name="Xin Y."/>
            <person name="Zou X."/>
            <person name="Han Y."/>
            <person name="Worley K."/>
            <person name="Muzny D."/>
            <person name="Gibbs R."/>
        </authorList>
    </citation>
    <scope>NUCLEOTIDE SEQUENCE</scope>
    <source>
        <strain evidence="13">Sampled in the wild</strain>
    </source>
</reference>
<comment type="caution">
    <text evidence="13">The sequence shown here is derived from an EMBL/GenBank/DDBJ whole genome shotgun (WGS) entry which is preliminary data.</text>
</comment>
<evidence type="ECO:0000256" key="3">
    <source>
        <dbReference type="ARBA" id="ARBA00022692"/>
    </source>
</evidence>
<proteinExistence type="predicted"/>
<feature type="domain" description="RING-CH-type" evidence="12">
    <location>
        <begin position="32"/>
        <end position="118"/>
    </location>
</feature>
<evidence type="ECO:0000313" key="13">
    <source>
        <dbReference type="EMBL" id="KAG8222932.1"/>
    </source>
</evidence>
<dbReference type="Pfam" id="PF12906">
    <property type="entry name" value="RINGv"/>
    <property type="match status" value="1"/>
</dbReference>
<feature type="transmembrane region" description="Helical" evidence="11">
    <location>
        <begin position="151"/>
        <end position="172"/>
    </location>
</feature>
<dbReference type="OrthoDB" id="273089at2759"/>
<dbReference type="Proteomes" id="UP000792457">
    <property type="component" value="Unassembled WGS sequence"/>
</dbReference>
<evidence type="ECO:0000313" key="14">
    <source>
        <dbReference type="Proteomes" id="UP000792457"/>
    </source>
</evidence>
<evidence type="ECO:0000256" key="6">
    <source>
        <dbReference type="ARBA" id="ARBA00022786"/>
    </source>
</evidence>
<evidence type="ECO:0000256" key="9">
    <source>
        <dbReference type="ARBA" id="ARBA00023136"/>
    </source>
</evidence>
<dbReference type="PANTHER" id="PTHR46065">
    <property type="entry name" value="E3 UBIQUITIN-PROTEIN LIGASE MARCH 2/3 FAMILY MEMBER"/>
    <property type="match status" value="1"/>
</dbReference>
<reference evidence="13" key="1">
    <citation type="submission" date="2013-04" db="EMBL/GenBank/DDBJ databases">
        <authorList>
            <person name="Qu J."/>
            <person name="Murali S.C."/>
            <person name="Bandaranaike D."/>
            <person name="Bellair M."/>
            <person name="Blankenburg K."/>
            <person name="Chao H."/>
            <person name="Dinh H."/>
            <person name="Doddapaneni H."/>
            <person name="Downs B."/>
            <person name="Dugan-Rocha S."/>
            <person name="Elkadiri S."/>
            <person name="Gnanaolivu R.D."/>
            <person name="Hernandez B."/>
            <person name="Javaid M."/>
            <person name="Jayaseelan J.C."/>
            <person name="Lee S."/>
            <person name="Li M."/>
            <person name="Ming W."/>
            <person name="Munidasa M."/>
            <person name="Muniz J."/>
            <person name="Nguyen L."/>
            <person name="Ongeri F."/>
            <person name="Osuji N."/>
            <person name="Pu L.-L."/>
            <person name="Puazo M."/>
            <person name="Qu C."/>
            <person name="Quiroz J."/>
            <person name="Raj R."/>
            <person name="Weissenberger G."/>
            <person name="Xin Y."/>
            <person name="Zou X."/>
            <person name="Han Y."/>
            <person name="Richards S."/>
            <person name="Worley K."/>
            <person name="Muzny D."/>
            <person name="Gibbs R."/>
        </authorList>
    </citation>
    <scope>NUCLEOTIDE SEQUENCE</scope>
    <source>
        <strain evidence="13">Sampled in the wild</strain>
    </source>
</reference>
<evidence type="ECO:0000259" key="12">
    <source>
        <dbReference type="PROSITE" id="PS51292"/>
    </source>
</evidence>
<evidence type="ECO:0000256" key="5">
    <source>
        <dbReference type="ARBA" id="ARBA00022771"/>
    </source>
</evidence>
<dbReference type="SUPFAM" id="SSF57850">
    <property type="entry name" value="RING/U-box"/>
    <property type="match status" value="1"/>
</dbReference>
<feature type="transmembrane region" description="Helical" evidence="11">
    <location>
        <begin position="178"/>
        <end position="200"/>
    </location>
</feature>
<keyword evidence="4" id="KW-0479">Metal-binding</keyword>
<dbReference type="EMBL" id="KZ308147">
    <property type="protein sequence ID" value="KAG8222932.1"/>
    <property type="molecule type" value="Genomic_DNA"/>
</dbReference>
<dbReference type="GO" id="GO:0008270">
    <property type="term" value="F:zinc ion binding"/>
    <property type="evidence" value="ECO:0007669"/>
    <property type="project" value="UniProtKB-KW"/>
</dbReference>
<evidence type="ECO:0000256" key="8">
    <source>
        <dbReference type="ARBA" id="ARBA00022989"/>
    </source>
</evidence>
<dbReference type="Gene3D" id="3.30.40.10">
    <property type="entry name" value="Zinc/RING finger domain, C3HC4 (zinc finger)"/>
    <property type="match status" value="1"/>
</dbReference>
<gene>
    <name evidence="13" type="ORF">J437_LFUL000227</name>
</gene>
<evidence type="ECO:0000256" key="7">
    <source>
        <dbReference type="ARBA" id="ARBA00022833"/>
    </source>
</evidence>
<accession>A0A8K0JUI9</accession>
<dbReference type="SMART" id="SM00744">
    <property type="entry name" value="RINGv"/>
    <property type="match status" value="1"/>
</dbReference>
<keyword evidence="3 11" id="KW-0812">Transmembrane</keyword>
<dbReference type="GO" id="GO:0016020">
    <property type="term" value="C:membrane"/>
    <property type="evidence" value="ECO:0007669"/>
    <property type="project" value="UniProtKB-SubCell"/>
</dbReference>
<protein>
    <recommendedName>
        <fullName evidence="12">RING-CH-type domain-containing protein</fullName>
    </recommendedName>
</protein>
<dbReference type="InterPro" id="IPR011016">
    <property type="entry name" value="Znf_RING-CH"/>
</dbReference>